<feature type="domain" description="HTH tetR-type" evidence="6">
    <location>
        <begin position="24"/>
        <end position="84"/>
    </location>
</feature>
<dbReference type="PRINTS" id="PR00455">
    <property type="entry name" value="HTHTETR"/>
</dbReference>
<dbReference type="Pfam" id="PF00440">
    <property type="entry name" value="TetR_N"/>
    <property type="match status" value="1"/>
</dbReference>
<sequence>MDAEETTTARAAPAAPGLRELKKKQTREAMHRAALELVVEHGYANVTAEMIARRAGVSTRTFFNHWSTKESAILGILTGQSDSVVTRLVPALEELPHREALRQVMRDTLAAVPSDPELRDLKKEVMAREPKLHSISTGNLHTIQNEMVDILTGFLEGEDARERAFVIVQLAFALTRSAFAVAMARGIELTAAFDEVVELYDSGRADI</sequence>
<accession>Z9JU62</accession>
<dbReference type="Proteomes" id="UP000023067">
    <property type="component" value="Unassembled WGS sequence"/>
</dbReference>
<dbReference type="InterPro" id="IPR001647">
    <property type="entry name" value="HTH_TetR"/>
</dbReference>
<dbReference type="HOGENOM" id="CLU_069356_2_3_11"/>
<keyword evidence="8" id="KW-1185">Reference proteome</keyword>
<dbReference type="eggNOG" id="COG1309">
    <property type="taxonomic scope" value="Bacteria"/>
</dbReference>
<dbReference type="EMBL" id="JDYK01000004">
    <property type="protein sequence ID" value="EWS81910.1"/>
    <property type="molecule type" value="Genomic_DNA"/>
</dbReference>
<dbReference type="InterPro" id="IPR009057">
    <property type="entry name" value="Homeodomain-like_sf"/>
</dbReference>
<dbReference type="GO" id="GO:0003700">
    <property type="term" value="F:DNA-binding transcription factor activity"/>
    <property type="evidence" value="ECO:0007669"/>
    <property type="project" value="TreeGrafter"/>
</dbReference>
<evidence type="ECO:0000256" key="2">
    <source>
        <dbReference type="ARBA" id="ARBA00023125"/>
    </source>
</evidence>
<protein>
    <submittedName>
        <fullName evidence="7">TetR family transcriptional regulator</fullName>
    </submittedName>
</protein>
<dbReference type="Gene3D" id="1.10.357.10">
    <property type="entry name" value="Tetracycline Repressor, domain 2"/>
    <property type="match status" value="1"/>
</dbReference>
<proteinExistence type="predicted"/>
<dbReference type="AlphaFoldDB" id="Z9JU62"/>
<feature type="DNA-binding region" description="H-T-H motif" evidence="4">
    <location>
        <begin position="47"/>
        <end position="66"/>
    </location>
</feature>
<dbReference type="PATRIC" id="fig|396014.3.peg.1122"/>
<dbReference type="PROSITE" id="PS01081">
    <property type="entry name" value="HTH_TETR_1"/>
    <property type="match status" value="1"/>
</dbReference>
<keyword evidence="1" id="KW-0805">Transcription regulation</keyword>
<dbReference type="InterPro" id="IPR050109">
    <property type="entry name" value="HTH-type_TetR-like_transc_reg"/>
</dbReference>
<dbReference type="GO" id="GO:0000976">
    <property type="term" value="F:transcription cis-regulatory region binding"/>
    <property type="evidence" value="ECO:0007669"/>
    <property type="project" value="TreeGrafter"/>
</dbReference>
<evidence type="ECO:0000313" key="7">
    <source>
        <dbReference type="EMBL" id="EWS81910.1"/>
    </source>
</evidence>
<dbReference type="SUPFAM" id="SSF46689">
    <property type="entry name" value="Homeodomain-like"/>
    <property type="match status" value="1"/>
</dbReference>
<keyword evidence="3" id="KW-0804">Transcription</keyword>
<feature type="region of interest" description="Disordered" evidence="5">
    <location>
        <begin position="1"/>
        <end position="25"/>
    </location>
</feature>
<name>Z9JU62_9MICO</name>
<gene>
    <name evidence="7" type="ORF">BF93_13855</name>
</gene>
<organism evidence="7 8">
    <name type="scientific">Brachybacterium phenoliresistens</name>
    <dbReference type="NCBI Taxonomy" id="396014"/>
    <lineage>
        <taxon>Bacteria</taxon>
        <taxon>Bacillati</taxon>
        <taxon>Actinomycetota</taxon>
        <taxon>Actinomycetes</taxon>
        <taxon>Micrococcales</taxon>
        <taxon>Dermabacteraceae</taxon>
        <taxon>Brachybacterium</taxon>
    </lineage>
</organism>
<feature type="compositionally biased region" description="Low complexity" evidence="5">
    <location>
        <begin position="1"/>
        <end position="16"/>
    </location>
</feature>
<dbReference type="InterPro" id="IPR023772">
    <property type="entry name" value="DNA-bd_HTH_TetR-type_CS"/>
</dbReference>
<evidence type="ECO:0000256" key="1">
    <source>
        <dbReference type="ARBA" id="ARBA00023015"/>
    </source>
</evidence>
<evidence type="ECO:0000256" key="5">
    <source>
        <dbReference type="SAM" id="MobiDB-lite"/>
    </source>
</evidence>
<evidence type="ECO:0000256" key="4">
    <source>
        <dbReference type="PROSITE-ProRule" id="PRU00335"/>
    </source>
</evidence>
<evidence type="ECO:0000256" key="3">
    <source>
        <dbReference type="ARBA" id="ARBA00023163"/>
    </source>
</evidence>
<dbReference type="PROSITE" id="PS50977">
    <property type="entry name" value="HTH_TETR_2"/>
    <property type="match status" value="1"/>
</dbReference>
<reference evidence="7 8" key="1">
    <citation type="submission" date="2014-02" db="EMBL/GenBank/DDBJ databases">
        <title>Genome sequence of Brachybacterium phenoliresistens strain W13A50.</title>
        <authorList>
            <person name="Wang X."/>
        </authorList>
    </citation>
    <scope>NUCLEOTIDE SEQUENCE [LARGE SCALE GENOMIC DNA]</scope>
    <source>
        <strain evidence="7 8">W13A50</strain>
    </source>
</reference>
<evidence type="ECO:0000313" key="8">
    <source>
        <dbReference type="Proteomes" id="UP000023067"/>
    </source>
</evidence>
<dbReference type="PANTHER" id="PTHR30055">
    <property type="entry name" value="HTH-TYPE TRANSCRIPTIONAL REGULATOR RUTR"/>
    <property type="match status" value="1"/>
</dbReference>
<evidence type="ECO:0000259" key="6">
    <source>
        <dbReference type="PROSITE" id="PS50977"/>
    </source>
</evidence>
<comment type="caution">
    <text evidence="7">The sequence shown here is derived from an EMBL/GenBank/DDBJ whole genome shotgun (WGS) entry which is preliminary data.</text>
</comment>
<keyword evidence="2 4" id="KW-0238">DNA-binding</keyword>
<dbReference type="PANTHER" id="PTHR30055:SF238">
    <property type="entry name" value="MYCOFACTOCIN BIOSYNTHESIS TRANSCRIPTIONAL REGULATOR MFTR-RELATED"/>
    <property type="match status" value="1"/>
</dbReference>